<dbReference type="Gene3D" id="2.60.40.1120">
    <property type="entry name" value="Carboxypeptidase-like, regulatory domain"/>
    <property type="match status" value="1"/>
</dbReference>
<reference evidence="1" key="1">
    <citation type="journal article" date="2014" name="Front. Microbiol.">
        <title>High frequency of phylogenetically diverse reductive dehalogenase-homologous genes in deep subseafloor sedimentary metagenomes.</title>
        <authorList>
            <person name="Kawai M."/>
            <person name="Futagami T."/>
            <person name="Toyoda A."/>
            <person name="Takaki Y."/>
            <person name="Nishi S."/>
            <person name="Hori S."/>
            <person name="Arai W."/>
            <person name="Tsubouchi T."/>
            <person name="Morono Y."/>
            <person name="Uchiyama I."/>
            <person name="Ito T."/>
            <person name="Fujiyama A."/>
            <person name="Inagaki F."/>
            <person name="Takami H."/>
        </authorList>
    </citation>
    <scope>NUCLEOTIDE SEQUENCE</scope>
    <source>
        <strain evidence="1">Expedition CK06-06</strain>
    </source>
</reference>
<proteinExistence type="predicted"/>
<protein>
    <recommendedName>
        <fullName evidence="2">Carboxypeptidase regulatory-like domain-containing protein</fullName>
    </recommendedName>
</protein>
<evidence type="ECO:0008006" key="2">
    <source>
        <dbReference type="Google" id="ProtNLM"/>
    </source>
</evidence>
<dbReference type="EMBL" id="BARW01011208">
    <property type="protein sequence ID" value="GAI85081.1"/>
    <property type="molecule type" value="Genomic_DNA"/>
</dbReference>
<accession>X1T124</accession>
<sequence>MKTKIFKVMFVVFLALMITSISSAQRYSGSVSGRVLDEEGMPLPGAVVNLTGPNIMGTLSYTTTETGDFRFPTVPPGRDAVATI</sequence>
<dbReference type="SUPFAM" id="SSF49464">
    <property type="entry name" value="Carboxypeptidase regulatory domain-like"/>
    <property type="match status" value="1"/>
</dbReference>
<feature type="non-terminal residue" evidence="1">
    <location>
        <position position="84"/>
    </location>
</feature>
<evidence type="ECO:0000313" key="1">
    <source>
        <dbReference type="EMBL" id="GAI85081.1"/>
    </source>
</evidence>
<name>X1T124_9ZZZZ</name>
<organism evidence="1">
    <name type="scientific">marine sediment metagenome</name>
    <dbReference type="NCBI Taxonomy" id="412755"/>
    <lineage>
        <taxon>unclassified sequences</taxon>
        <taxon>metagenomes</taxon>
        <taxon>ecological metagenomes</taxon>
    </lineage>
</organism>
<dbReference type="AlphaFoldDB" id="X1T124"/>
<dbReference type="Pfam" id="PF13620">
    <property type="entry name" value="CarboxypepD_reg"/>
    <property type="match status" value="1"/>
</dbReference>
<comment type="caution">
    <text evidence="1">The sequence shown here is derived from an EMBL/GenBank/DDBJ whole genome shotgun (WGS) entry which is preliminary data.</text>
</comment>
<dbReference type="InterPro" id="IPR008969">
    <property type="entry name" value="CarboxyPept-like_regulatory"/>
</dbReference>
<gene>
    <name evidence="1" type="ORF">S12H4_21710</name>
</gene>